<keyword evidence="1" id="KW-0732">Signal</keyword>
<gene>
    <name evidence="2" type="ORF">Pan265_24530</name>
</gene>
<dbReference type="KEGG" id="mcad:Pan265_24530"/>
<proteinExistence type="predicted"/>
<accession>A0A518C036</accession>
<keyword evidence="3" id="KW-1185">Reference proteome</keyword>
<evidence type="ECO:0000256" key="1">
    <source>
        <dbReference type="SAM" id="SignalP"/>
    </source>
</evidence>
<dbReference type="EMBL" id="CP036280">
    <property type="protein sequence ID" value="QDU72583.1"/>
    <property type="molecule type" value="Genomic_DNA"/>
</dbReference>
<dbReference type="RefSeq" id="WP_145446758.1">
    <property type="nucleotide sequence ID" value="NZ_CP036280.1"/>
</dbReference>
<sequence precursor="true">MKSRNRSHINPLLPSLCLATAAMTMALTPQRATATDLILGDIPPFETLMLFGGLDYSYNNGVIGESYFAALFVSGDNTSASFAGNFEVGVHESGLVLVDDGAVLRLASGMAIGADVSGYTSRASASGSGTKFVVAIGETYVGKNAGGKLAIEDHVAMHARNLYIGHASGSHGEMVVKSSATVSAVGTNNNYIYAAPPAREN</sequence>
<evidence type="ECO:0000313" key="2">
    <source>
        <dbReference type="EMBL" id="QDU72583.1"/>
    </source>
</evidence>
<feature type="signal peptide" evidence="1">
    <location>
        <begin position="1"/>
        <end position="34"/>
    </location>
</feature>
<evidence type="ECO:0000313" key="3">
    <source>
        <dbReference type="Proteomes" id="UP000320386"/>
    </source>
</evidence>
<dbReference type="Proteomes" id="UP000320386">
    <property type="component" value="Chromosome"/>
</dbReference>
<protein>
    <submittedName>
        <fullName evidence="2">Uncharacterized protein</fullName>
    </submittedName>
</protein>
<name>A0A518C036_9BACT</name>
<reference evidence="2 3" key="1">
    <citation type="submission" date="2019-02" db="EMBL/GenBank/DDBJ databases">
        <title>Deep-cultivation of Planctomycetes and their phenomic and genomic characterization uncovers novel biology.</title>
        <authorList>
            <person name="Wiegand S."/>
            <person name="Jogler M."/>
            <person name="Boedeker C."/>
            <person name="Pinto D."/>
            <person name="Vollmers J."/>
            <person name="Rivas-Marin E."/>
            <person name="Kohn T."/>
            <person name="Peeters S.H."/>
            <person name="Heuer A."/>
            <person name="Rast P."/>
            <person name="Oberbeckmann S."/>
            <person name="Bunk B."/>
            <person name="Jeske O."/>
            <person name="Meyerdierks A."/>
            <person name="Storesund J.E."/>
            <person name="Kallscheuer N."/>
            <person name="Luecker S."/>
            <person name="Lage O.M."/>
            <person name="Pohl T."/>
            <person name="Merkel B.J."/>
            <person name="Hornburger P."/>
            <person name="Mueller R.-W."/>
            <person name="Bruemmer F."/>
            <person name="Labrenz M."/>
            <person name="Spormann A.M."/>
            <person name="Op den Camp H."/>
            <person name="Overmann J."/>
            <person name="Amann R."/>
            <person name="Jetten M.S.M."/>
            <person name="Mascher T."/>
            <person name="Medema M.H."/>
            <person name="Devos D.P."/>
            <person name="Kaster A.-K."/>
            <person name="Ovreas L."/>
            <person name="Rohde M."/>
            <person name="Galperin M.Y."/>
            <person name="Jogler C."/>
        </authorList>
    </citation>
    <scope>NUCLEOTIDE SEQUENCE [LARGE SCALE GENOMIC DNA]</scope>
    <source>
        <strain evidence="2 3">Pan265</strain>
    </source>
</reference>
<organism evidence="2 3">
    <name type="scientific">Mucisphaera calidilacus</name>
    <dbReference type="NCBI Taxonomy" id="2527982"/>
    <lineage>
        <taxon>Bacteria</taxon>
        <taxon>Pseudomonadati</taxon>
        <taxon>Planctomycetota</taxon>
        <taxon>Phycisphaerae</taxon>
        <taxon>Phycisphaerales</taxon>
        <taxon>Phycisphaeraceae</taxon>
        <taxon>Mucisphaera</taxon>
    </lineage>
</organism>
<feature type="chain" id="PRO_5021937754" evidence="1">
    <location>
        <begin position="35"/>
        <end position="201"/>
    </location>
</feature>
<dbReference type="AlphaFoldDB" id="A0A518C036"/>